<reference evidence="9" key="1">
    <citation type="submission" date="2009-01" db="EMBL/GenBank/DDBJ databases">
        <authorList>
            <person name="Qin X."/>
            <person name="Bachman B."/>
            <person name="Battles P."/>
            <person name="Bell A."/>
            <person name="Bess C."/>
            <person name="Bickham C."/>
            <person name="Chaboub L."/>
            <person name="Chen D."/>
            <person name="Coyle M."/>
            <person name="Deiros D.R."/>
            <person name="Dinh H."/>
            <person name="Forbes L."/>
            <person name="Fowler G."/>
            <person name="Francisco L."/>
            <person name="Fu Q."/>
            <person name="Gubbala S."/>
            <person name="Hale W."/>
            <person name="Han Y."/>
            <person name="Hemphill L."/>
            <person name="Highlander S.K."/>
            <person name="Hirani K."/>
            <person name="Hogues M."/>
            <person name="Jackson L."/>
            <person name="Jakkamsetti A."/>
            <person name="Javaid M."/>
            <person name="Jiang H."/>
            <person name="Korchina V."/>
            <person name="Kovar C."/>
            <person name="Lara F."/>
            <person name="Lee S."/>
            <person name="Mata R."/>
            <person name="Mathew T."/>
            <person name="Moen C."/>
            <person name="Morales K."/>
            <person name="Munidasa M."/>
            <person name="Nazareth L."/>
            <person name="Ngo R."/>
            <person name="Nguyen L."/>
            <person name="Okwuonu G."/>
            <person name="Ongeri F."/>
            <person name="Patil S."/>
            <person name="Petrosino J."/>
            <person name="Pham C."/>
            <person name="Pham P."/>
            <person name="Pu L.-L."/>
            <person name="Puazo M."/>
            <person name="Raj R."/>
            <person name="Reid J."/>
            <person name="Rouhana J."/>
            <person name="Saada N."/>
            <person name="Shang Y."/>
            <person name="Simmons D."/>
            <person name="Thornton R."/>
            <person name="Warren J."/>
            <person name="Weissenberger G."/>
            <person name="Zhang J."/>
            <person name="Zhang L."/>
            <person name="Zhou C."/>
            <person name="Zhu D."/>
            <person name="Muzny D."/>
            <person name="Worley K."/>
            <person name="Gibbs R."/>
        </authorList>
    </citation>
    <scope>NUCLEOTIDE SEQUENCE [LARGE SCALE GENOMIC DNA]</scope>
    <source>
        <strain evidence="9">LMS2-1</strain>
    </source>
</reference>
<dbReference type="PANTHER" id="PTHR34138">
    <property type="entry name" value="CELL SHAPE-DETERMINING PROTEIN MREC"/>
    <property type="match status" value="1"/>
</dbReference>
<feature type="coiled-coil region" evidence="6">
    <location>
        <begin position="92"/>
        <end position="129"/>
    </location>
</feature>
<dbReference type="PIRSF" id="PIRSF038471">
    <property type="entry name" value="MreC"/>
    <property type="match status" value="1"/>
</dbReference>
<evidence type="ECO:0000256" key="7">
    <source>
        <dbReference type="SAM" id="Phobius"/>
    </source>
</evidence>
<evidence type="ECO:0000256" key="3">
    <source>
        <dbReference type="ARBA" id="ARBA00022960"/>
    </source>
</evidence>
<dbReference type="PANTHER" id="PTHR34138:SF1">
    <property type="entry name" value="CELL SHAPE-DETERMINING PROTEIN MREC"/>
    <property type="match status" value="1"/>
</dbReference>
<dbReference type="Pfam" id="PF04085">
    <property type="entry name" value="MreC"/>
    <property type="match status" value="1"/>
</dbReference>
<dbReference type="InterPro" id="IPR042175">
    <property type="entry name" value="Cell/Rod_MreC_2"/>
</dbReference>
<dbReference type="GO" id="GO:0005886">
    <property type="term" value="C:plasma membrane"/>
    <property type="evidence" value="ECO:0007669"/>
    <property type="project" value="TreeGrafter"/>
</dbReference>
<sequence>MARGWDEGSWPLFASVTEEPMQKFFSNKKLIALMIALLVSLGLVAGSIYASNNRNTPPFIQRIANDVVGIGGRLVALPGDFARNGLDDINNLMDTFQENQRLKQQLDNLAQTKVQVQTLKRENKQLKQQLKLNGTLTDYAQISAAVILRTPSDWRNMVVINQGSAAGVKKGMPVMAGSGLIGRVVEVNRTSSKVEMLSTANKSSDRIAAAVETKGEKEVNGIITGYDEKTGDLILGELNTDTAIKKGDEVVTSGLGGMTPKGLLIGKVASVKKDDYGLANTVYLDPAANLNDVTVVTVISRTIKGD</sequence>
<name>C2JWN1_LACRM</name>
<dbReference type="EMBL" id="ACIZ01000056">
    <property type="protein sequence ID" value="EEN80549.1"/>
    <property type="molecule type" value="Genomic_DNA"/>
</dbReference>
<evidence type="ECO:0000256" key="5">
    <source>
        <dbReference type="PIRNR" id="PIRNR038471"/>
    </source>
</evidence>
<dbReference type="InterPro" id="IPR007221">
    <property type="entry name" value="MreC"/>
</dbReference>
<protein>
    <recommendedName>
        <fullName evidence="2 5">Cell shape-determining protein MreC</fullName>
    </recommendedName>
    <alternativeName>
        <fullName evidence="4 5">Cell shape protein MreC</fullName>
    </alternativeName>
</protein>
<dbReference type="Gene3D" id="2.40.10.340">
    <property type="entry name" value="Rod shape-determining protein MreC, domain 1"/>
    <property type="match status" value="1"/>
</dbReference>
<evidence type="ECO:0000256" key="2">
    <source>
        <dbReference type="ARBA" id="ARBA00013855"/>
    </source>
</evidence>
<keyword evidence="3 5" id="KW-0133">Cell shape</keyword>
<keyword evidence="7" id="KW-0812">Transmembrane</keyword>
<feature type="domain" description="Rod shape-determining protein MreC beta-barrel core" evidence="8">
    <location>
        <begin position="146"/>
        <end position="299"/>
    </location>
</feature>
<dbReference type="Proteomes" id="UP000004525">
    <property type="component" value="Unassembled WGS sequence"/>
</dbReference>
<evidence type="ECO:0000313" key="9">
    <source>
        <dbReference type="EMBL" id="EEN80549.1"/>
    </source>
</evidence>
<dbReference type="HOGENOM" id="CLU_042663_1_1_9"/>
<evidence type="ECO:0000256" key="1">
    <source>
        <dbReference type="ARBA" id="ARBA00009369"/>
    </source>
</evidence>
<proteinExistence type="inferred from homology"/>
<dbReference type="CDD" id="cd14686">
    <property type="entry name" value="bZIP"/>
    <property type="match status" value="1"/>
</dbReference>
<keyword evidence="10" id="KW-1185">Reference proteome</keyword>
<dbReference type="Gene3D" id="2.40.10.350">
    <property type="entry name" value="Rod shape-determining protein MreC, domain 2"/>
    <property type="match status" value="1"/>
</dbReference>
<dbReference type="Gene3D" id="1.20.5.490">
    <property type="entry name" value="Single helix bin"/>
    <property type="match status" value="1"/>
</dbReference>
<keyword evidence="6" id="KW-0175">Coiled coil</keyword>
<comment type="function">
    <text evidence="5">Involved in formation and maintenance of cell shape.</text>
</comment>
<dbReference type="GO" id="GO:0008360">
    <property type="term" value="P:regulation of cell shape"/>
    <property type="evidence" value="ECO:0007669"/>
    <property type="project" value="UniProtKB-KW"/>
</dbReference>
<feature type="transmembrane region" description="Helical" evidence="7">
    <location>
        <begin position="30"/>
        <end position="50"/>
    </location>
</feature>
<organism evidence="9 10">
    <name type="scientific">Lacticaseibacillus rhamnosus (strain LMS2-1)</name>
    <dbReference type="NCBI Taxonomy" id="525361"/>
    <lineage>
        <taxon>Bacteria</taxon>
        <taxon>Bacillati</taxon>
        <taxon>Bacillota</taxon>
        <taxon>Bacilli</taxon>
        <taxon>Lactobacillales</taxon>
        <taxon>Lactobacillaceae</taxon>
        <taxon>Lacticaseibacillus</taxon>
    </lineage>
</organism>
<evidence type="ECO:0000256" key="6">
    <source>
        <dbReference type="SAM" id="Coils"/>
    </source>
</evidence>
<evidence type="ECO:0000256" key="4">
    <source>
        <dbReference type="ARBA" id="ARBA00032089"/>
    </source>
</evidence>
<dbReference type="InterPro" id="IPR042177">
    <property type="entry name" value="Cell/Rod_1"/>
</dbReference>
<comment type="caution">
    <text evidence="9">The sequence shown here is derived from an EMBL/GenBank/DDBJ whole genome shotgun (WGS) entry which is preliminary data.</text>
</comment>
<accession>C2JWN1</accession>
<dbReference type="AlphaFoldDB" id="C2JWN1"/>
<keyword evidence="7" id="KW-1133">Transmembrane helix</keyword>
<evidence type="ECO:0000259" key="8">
    <source>
        <dbReference type="Pfam" id="PF04085"/>
    </source>
</evidence>
<dbReference type="NCBIfam" id="TIGR00219">
    <property type="entry name" value="mreC"/>
    <property type="match status" value="1"/>
</dbReference>
<dbReference type="InterPro" id="IPR055342">
    <property type="entry name" value="MreC_beta-barrel_core"/>
</dbReference>
<gene>
    <name evidence="9" type="primary">mreC</name>
    <name evidence="9" type="ORF">HMPREF0539_1315</name>
</gene>
<evidence type="ECO:0000313" key="10">
    <source>
        <dbReference type="Proteomes" id="UP000004525"/>
    </source>
</evidence>
<keyword evidence="7" id="KW-0472">Membrane</keyword>
<comment type="similarity">
    <text evidence="1 5">Belongs to the MreC family.</text>
</comment>